<dbReference type="AlphaFoldDB" id="A0AAP9MTW5"/>
<reference evidence="3 4" key="2">
    <citation type="submission" date="2020-04" db="EMBL/GenBank/DDBJ databases">
        <title>Complete genome sequence of Pseudomonas putida strain JQ581.</title>
        <authorList>
            <person name="Mu Y."/>
        </authorList>
    </citation>
    <scope>NUCLEOTIDE SEQUENCE [LARGE SCALE GENOMIC DNA]</scope>
    <source>
        <strain evidence="3 4">JQ581</strain>
    </source>
</reference>
<dbReference type="RefSeq" id="WP_155737851.1">
    <property type="nucleotide sequence ID" value="NZ_BQII01000034.1"/>
</dbReference>
<keyword evidence="1" id="KW-1133">Transmembrane helix</keyword>
<feature type="transmembrane region" description="Helical" evidence="1">
    <location>
        <begin position="12"/>
        <end position="28"/>
    </location>
</feature>
<name>A0AAP9MTW5_PSEPU</name>
<dbReference type="Proteomes" id="UP000076857">
    <property type="component" value="Chromosome"/>
</dbReference>
<reference evidence="3 4" key="1">
    <citation type="submission" date="2016-04" db="EMBL/GenBank/DDBJ databases">
        <authorList>
            <person name="Qiu J."/>
        </authorList>
    </citation>
    <scope>NUCLEOTIDE SEQUENCE [LARGE SCALE GENOMIC DNA]</scope>
    <source>
        <strain evidence="3 4">JQ581</strain>
    </source>
</reference>
<dbReference type="EMBL" id="CP050951">
    <property type="protein sequence ID" value="QJQ07862.1"/>
    <property type="molecule type" value="Genomic_DNA"/>
</dbReference>
<keyword evidence="1" id="KW-0812">Transmembrane</keyword>
<reference evidence="2" key="3">
    <citation type="submission" date="2023-03" db="EMBL/GenBank/DDBJ databases">
        <title>Draft assemblies of triclosan tolerant bacteria isolated from returned activated sludge.</title>
        <authorList>
            <person name="Van Hamelsveld S."/>
        </authorList>
    </citation>
    <scope>NUCLEOTIDE SEQUENCE</scope>
    <source>
        <strain evidence="2">GW210012_S60</strain>
    </source>
</reference>
<accession>A0AAP9MTW5</accession>
<evidence type="ECO:0000256" key="1">
    <source>
        <dbReference type="SAM" id="Phobius"/>
    </source>
</evidence>
<protein>
    <submittedName>
        <fullName evidence="3">Uncharacterized protein</fullName>
    </submittedName>
</protein>
<organism evidence="3 4">
    <name type="scientific">Pseudomonas putida</name>
    <name type="common">Arthrobacter siderocapsulatus</name>
    <dbReference type="NCBI Taxonomy" id="303"/>
    <lineage>
        <taxon>Bacteria</taxon>
        <taxon>Pseudomonadati</taxon>
        <taxon>Pseudomonadota</taxon>
        <taxon>Gammaproteobacteria</taxon>
        <taxon>Pseudomonadales</taxon>
        <taxon>Pseudomonadaceae</taxon>
        <taxon>Pseudomonas</taxon>
    </lineage>
</organism>
<dbReference type="EMBL" id="JARJLO010000334">
    <property type="protein sequence ID" value="MDF3873117.1"/>
    <property type="molecule type" value="Genomic_DNA"/>
</dbReference>
<sequence>MLFTLIEIFPGIAVYFVAIIGLAGDFALKLKLPFLTWMVLFGLTMLCRDPWQR</sequence>
<proteinExistence type="predicted"/>
<evidence type="ECO:0000313" key="3">
    <source>
        <dbReference type="EMBL" id="QJQ07862.1"/>
    </source>
</evidence>
<keyword evidence="1" id="KW-0472">Membrane</keyword>
<evidence type="ECO:0000313" key="2">
    <source>
        <dbReference type="EMBL" id="MDF3873117.1"/>
    </source>
</evidence>
<gene>
    <name evidence="3" type="ORF">A3L25_013240</name>
    <name evidence="2" type="ORF">P3W50_21965</name>
</gene>
<evidence type="ECO:0000313" key="4">
    <source>
        <dbReference type="Proteomes" id="UP000076857"/>
    </source>
</evidence>
<feature type="transmembrane region" description="Helical" evidence="1">
    <location>
        <begin position="34"/>
        <end position="51"/>
    </location>
</feature>
<dbReference type="Proteomes" id="UP001217741">
    <property type="component" value="Unassembled WGS sequence"/>
</dbReference>